<evidence type="ECO:0000313" key="3">
    <source>
        <dbReference type="Proteomes" id="UP000183567"/>
    </source>
</evidence>
<protein>
    <submittedName>
        <fullName evidence="2">Uncharacterized protein</fullName>
    </submittedName>
</protein>
<organism evidence="2 3">
    <name type="scientific">Rhizopogon vesiculosus</name>
    <dbReference type="NCBI Taxonomy" id="180088"/>
    <lineage>
        <taxon>Eukaryota</taxon>
        <taxon>Fungi</taxon>
        <taxon>Dikarya</taxon>
        <taxon>Basidiomycota</taxon>
        <taxon>Agaricomycotina</taxon>
        <taxon>Agaricomycetes</taxon>
        <taxon>Agaricomycetidae</taxon>
        <taxon>Boletales</taxon>
        <taxon>Suillineae</taxon>
        <taxon>Rhizopogonaceae</taxon>
        <taxon>Rhizopogon</taxon>
    </lineage>
</organism>
<name>A0A1J8QUN4_9AGAM</name>
<evidence type="ECO:0000256" key="1">
    <source>
        <dbReference type="SAM" id="Phobius"/>
    </source>
</evidence>
<dbReference type="STRING" id="180088.A0A1J8QUN4"/>
<feature type="transmembrane region" description="Helical" evidence="1">
    <location>
        <begin position="288"/>
        <end position="314"/>
    </location>
</feature>
<keyword evidence="3" id="KW-1185">Reference proteome</keyword>
<feature type="transmembrane region" description="Helical" evidence="1">
    <location>
        <begin position="199"/>
        <end position="219"/>
    </location>
</feature>
<evidence type="ECO:0000313" key="2">
    <source>
        <dbReference type="EMBL" id="OJA17152.1"/>
    </source>
</evidence>
<keyword evidence="1" id="KW-0472">Membrane</keyword>
<keyword evidence="1" id="KW-0812">Transmembrane</keyword>
<accession>A0A1J8QUN4</accession>
<comment type="caution">
    <text evidence="2">The sequence shown here is derived from an EMBL/GenBank/DDBJ whole genome shotgun (WGS) entry which is preliminary data.</text>
</comment>
<dbReference type="AlphaFoldDB" id="A0A1J8QUN4"/>
<dbReference type="Proteomes" id="UP000183567">
    <property type="component" value="Unassembled WGS sequence"/>
</dbReference>
<feature type="transmembrane region" description="Helical" evidence="1">
    <location>
        <begin position="57"/>
        <end position="81"/>
    </location>
</feature>
<feature type="transmembrane region" description="Helical" evidence="1">
    <location>
        <begin position="101"/>
        <end position="125"/>
    </location>
</feature>
<dbReference type="OrthoDB" id="2688021at2759"/>
<keyword evidence="1" id="KW-1133">Transmembrane helix</keyword>
<dbReference type="EMBL" id="LVVM01002158">
    <property type="protein sequence ID" value="OJA17152.1"/>
    <property type="molecule type" value="Genomic_DNA"/>
</dbReference>
<sequence>MKASSKPTKQDWDPSSLLNYTAIQNPQDDFDSITCEVKSTPETASDSYDLDLTSRRYALAGVACSGILSSCCIIAGTVIIATRGGNGAIQFALYSDLQVVILGLVLNLIVTLCTESTGLVHGISLRSALASESRLRFNTNLRLLTAARGWRNPNGSLLNGVMAVLLILSYTSASFVILFTEETIVDGDQIVGTVYYGSITGLPLLLLGATLLLQAVIALSGMRASVKILTWSSSPFDVTVALVHHAQSTPVPFRCMRGVSDVDVHGGPVKPSETQHSAWHAHPSIRKVILFLWGLVVSCAGWAAVVMLIGYPMFLGVIETRTPSELWTFLPRKYSMLVSWTFWLSGDVTVQRWILSIVGVALIQGPLTLGLHCSELITNVIRDERQWRRATGSKGLRMTINPLKSFFTNPLGLVIFVAKPALHWMFGLSFDLSSSDIDDRIAPSYG</sequence>
<reference evidence="2 3" key="1">
    <citation type="submission" date="2016-03" db="EMBL/GenBank/DDBJ databases">
        <title>Comparative genomics of the ectomycorrhizal sister species Rhizopogon vinicolor and Rhizopogon vesiculosus (Basidiomycota: Boletales) reveals a divergence of the mating type B locus.</title>
        <authorList>
            <person name="Mujic A.B."/>
            <person name="Kuo A."/>
            <person name="Tritt A."/>
            <person name="Lipzen A."/>
            <person name="Chen C."/>
            <person name="Johnson J."/>
            <person name="Sharma A."/>
            <person name="Barry K."/>
            <person name="Grigoriev I.V."/>
            <person name="Spatafora J.W."/>
        </authorList>
    </citation>
    <scope>NUCLEOTIDE SEQUENCE [LARGE SCALE GENOMIC DNA]</scope>
    <source>
        <strain evidence="2 3">AM-OR11-056</strain>
    </source>
</reference>
<proteinExistence type="predicted"/>
<feature type="transmembrane region" description="Helical" evidence="1">
    <location>
        <begin position="157"/>
        <end position="179"/>
    </location>
</feature>
<gene>
    <name evidence="2" type="ORF">AZE42_13235</name>
</gene>
<feature type="transmembrane region" description="Helical" evidence="1">
    <location>
        <begin position="406"/>
        <end position="426"/>
    </location>
</feature>